<dbReference type="Proteomes" id="UP000031977">
    <property type="component" value="Unassembled WGS sequence"/>
</dbReference>
<accession>A0A0C3E7B6</accession>
<dbReference type="GO" id="GO:0005524">
    <property type="term" value="F:ATP binding"/>
    <property type="evidence" value="ECO:0007669"/>
    <property type="project" value="TreeGrafter"/>
</dbReference>
<organism evidence="2 3">
    <name type="scientific">Vibrio mytili</name>
    <dbReference type="NCBI Taxonomy" id="50718"/>
    <lineage>
        <taxon>Bacteria</taxon>
        <taxon>Pseudomonadati</taxon>
        <taxon>Pseudomonadota</taxon>
        <taxon>Gammaproteobacteria</taxon>
        <taxon>Vibrionales</taxon>
        <taxon>Vibrionaceae</taxon>
        <taxon>Vibrio</taxon>
    </lineage>
</organism>
<dbReference type="InterPro" id="IPR050625">
    <property type="entry name" value="ParA/MinD_ATPase"/>
</dbReference>
<dbReference type="GO" id="GO:0051782">
    <property type="term" value="P:negative regulation of cell division"/>
    <property type="evidence" value="ECO:0007669"/>
    <property type="project" value="TreeGrafter"/>
</dbReference>
<dbReference type="OrthoDB" id="5813333at2"/>
<name>A0A0C3E7B6_9VIBR</name>
<sequence>MLKPVELDKEIKTNSTYSLKANINIWVIYATTEFKTHMDLELSKCVNVNRELLDLNKVAVTSLGDRRTPDVIYIEAGSNWAQRVAHIYSNEGNLQRNQTALVVFGDEQDTTSLKLALKLGASDYFHREVGFNELLPLLEDIANEKISSSELGELSLFINTKGGSGATTVALNTAIALSEYSKGKVLLIDLGMQFSDAADYLNSKPKYSINDVIDTMDDLDDLSLDGLVYRHASGVNYLCFSSDNIKDNYDRAEKVSALIPLLRQFYRHILVDMSNGVEHVFQHIVSPASYVYLVMQQNVTSIKHAANYVKTLQFDHHLSGEQVKLVVNRYEKKNSITLKDIEATFPNREMFLVPNNYALAMECSNLGKPIVQTKKNCPIKSSLIEISHGLETPSNEKAQSWLGRLFS</sequence>
<evidence type="ECO:0000259" key="1">
    <source>
        <dbReference type="Pfam" id="PF01656"/>
    </source>
</evidence>
<keyword evidence="3" id="KW-1185">Reference proteome</keyword>
<dbReference type="GO" id="GO:0009898">
    <property type="term" value="C:cytoplasmic side of plasma membrane"/>
    <property type="evidence" value="ECO:0007669"/>
    <property type="project" value="TreeGrafter"/>
</dbReference>
<comment type="caution">
    <text evidence="2">The sequence shown here is derived from an EMBL/GenBank/DDBJ whole genome shotgun (WGS) entry which is preliminary data.</text>
</comment>
<dbReference type="Pfam" id="PF01656">
    <property type="entry name" value="CbiA"/>
    <property type="match status" value="1"/>
</dbReference>
<dbReference type="SUPFAM" id="SSF52540">
    <property type="entry name" value="P-loop containing nucleoside triphosphate hydrolases"/>
    <property type="match status" value="1"/>
</dbReference>
<dbReference type="PANTHER" id="PTHR43384:SF13">
    <property type="entry name" value="SLR0110 PROTEIN"/>
    <property type="match status" value="1"/>
</dbReference>
<dbReference type="GO" id="GO:0016887">
    <property type="term" value="F:ATP hydrolysis activity"/>
    <property type="evidence" value="ECO:0007669"/>
    <property type="project" value="TreeGrafter"/>
</dbReference>
<dbReference type="RefSeq" id="WP_041156121.1">
    <property type="nucleotide sequence ID" value="NZ_CBCRVP010000009.1"/>
</dbReference>
<dbReference type="STRING" id="50718.SU60_14375"/>
<gene>
    <name evidence="2" type="ORF">SU60_14375</name>
</gene>
<dbReference type="PANTHER" id="PTHR43384">
    <property type="entry name" value="SEPTUM SITE-DETERMINING PROTEIN MIND HOMOLOG, CHLOROPLASTIC-RELATED"/>
    <property type="match status" value="1"/>
</dbReference>
<evidence type="ECO:0000313" key="2">
    <source>
        <dbReference type="EMBL" id="KIN10278.1"/>
    </source>
</evidence>
<proteinExistence type="predicted"/>
<evidence type="ECO:0000313" key="3">
    <source>
        <dbReference type="Proteomes" id="UP000031977"/>
    </source>
</evidence>
<dbReference type="EMBL" id="JXOK01000053">
    <property type="protein sequence ID" value="KIN10278.1"/>
    <property type="molecule type" value="Genomic_DNA"/>
</dbReference>
<dbReference type="InterPro" id="IPR002586">
    <property type="entry name" value="CobQ/CobB/MinD/ParA_Nub-bd_dom"/>
</dbReference>
<feature type="domain" description="CobQ/CobB/MinD/ParA nucleotide binding" evidence="1">
    <location>
        <begin position="157"/>
        <end position="338"/>
    </location>
</feature>
<dbReference type="Gene3D" id="3.40.50.300">
    <property type="entry name" value="P-loop containing nucleotide triphosphate hydrolases"/>
    <property type="match status" value="1"/>
</dbReference>
<dbReference type="AlphaFoldDB" id="A0A0C3E7B6"/>
<reference evidence="2 3" key="1">
    <citation type="submission" date="2015-01" db="EMBL/GenBank/DDBJ databases">
        <title>Draft genome of Vibrio mytili type strain CAIM 528.</title>
        <authorList>
            <person name="Gonzalez-Castillo A."/>
            <person name="Gomez-Gil B."/>
            <person name="Enciso-Ibarra J."/>
        </authorList>
    </citation>
    <scope>NUCLEOTIDE SEQUENCE [LARGE SCALE GENOMIC DNA]</scope>
    <source>
        <strain evidence="2 3">CAIM 528</strain>
    </source>
</reference>
<dbReference type="InterPro" id="IPR027417">
    <property type="entry name" value="P-loop_NTPase"/>
</dbReference>
<protein>
    <submittedName>
        <fullName evidence="2">Type II secretion protein</fullName>
    </submittedName>
</protein>
<dbReference type="GO" id="GO:0005829">
    <property type="term" value="C:cytosol"/>
    <property type="evidence" value="ECO:0007669"/>
    <property type="project" value="TreeGrafter"/>
</dbReference>